<dbReference type="PROSITE" id="PS51186">
    <property type="entry name" value="GNAT"/>
    <property type="match status" value="1"/>
</dbReference>
<accession>L8JA43</accession>
<dbReference type="Pfam" id="PF13673">
    <property type="entry name" value="Acetyltransf_10"/>
    <property type="match status" value="1"/>
</dbReference>
<organism evidence="2 3">
    <name type="scientific">Photobacterium marinum</name>
    <dbReference type="NCBI Taxonomy" id="1056511"/>
    <lineage>
        <taxon>Bacteria</taxon>
        <taxon>Pseudomonadati</taxon>
        <taxon>Pseudomonadota</taxon>
        <taxon>Gammaproteobacteria</taxon>
        <taxon>Vibrionales</taxon>
        <taxon>Vibrionaceae</taxon>
        <taxon>Photobacterium</taxon>
    </lineage>
</organism>
<dbReference type="OrthoDB" id="5879885at2"/>
<sequence length="151" mass="17305">MIHKLLSTEEHFHRLTTIAFDELRTIYQPTKLAHEQKSQSHEKWEPFGYFIGNNLVGCIEVSINNDVMNLRTLAVAKGYRRQGIARKLIDGVLPKYSGVKSISVWCVEQTGNVTVFKHLGFEVTQSFYSKLFELQDGSKAVEVQLMRDVMV</sequence>
<dbReference type="PATRIC" id="fig|1056511.3.peg.3517"/>
<dbReference type="EMBL" id="AMZO01000026">
    <property type="protein sequence ID" value="ELR64419.1"/>
    <property type="molecule type" value="Genomic_DNA"/>
</dbReference>
<reference evidence="2 3" key="1">
    <citation type="submission" date="2012-12" db="EMBL/GenBank/DDBJ databases">
        <title>Genome Assembly of Photobacterium sp. AK15.</title>
        <authorList>
            <person name="Khatri I."/>
            <person name="Vaidya B."/>
            <person name="Srinivas T.N.R."/>
            <person name="Subramanian S."/>
            <person name="Pinnaka A."/>
        </authorList>
    </citation>
    <scope>NUCLEOTIDE SEQUENCE [LARGE SCALE GENOMIC DNA]</scope>
    <source>
        <strain evidence="2 3">AK15</strain>
    </source>
</reference>
<gene>
    <name evidence="2" type="ORF">C942_02442</name>
</gene>
<name>L8JA43_9GAMM</name>
<dbReference type="InterPro" id="IPR016181">
    <property type="entry name" value="Acyl_CoA_acyltransferase"/>
</dbReference>
<keyword evidence="3" id="KW-1185">Reference proteome</keyword>
<evidence type="ECO:0000313" key="3">
    <source>
        <dbReference type="Proteomes" id="UP000011134"/>
    </source>
</evidence>
<dbReference type="AlphaFoldDB" id="L8JA43"/>
<protein>
    <recommendedName>
        <fullName evidence="1">N-acetyltransferase domain-containing protein</fullName>
    </recommendedName>
</protein>
<dbReference type="Gene3D" id="3.40.630.30">
    <property type="match status" value="1"/>
</dbReference>
<dbReference type="SUPFAM" id="SSF55729">
    <property type="entry name" value="Acyl-CoA N-acyltransferases (Nat)"/>
    <property type="match status" value="1"/>
</dbReference>
<dbReference type="GO" id="GO:0016747">
    <property type="term" value="F:acyltransferase activity, transferring groups other than amino-acyl groups"/>
    <property type="evidence" value="ECO:0007669"/>
    <property type="project" value="InterPro"/>
</dbReference>
<proteinExistence type="predicted"/>
<dbReference type="InterPro" id="IPR000182">
    <property type="entry name" value="GNAT_dom"/>
</dbReference>
<feature type="domain" description="N-acetyltransferase" evidence="1">
    <location>
        <begin position="10"/>
        <end position="148"/>
    </location>
</feature>
<comment type="caution">
    <text evidence="2">The sequence shown here is derived from an EMBL/GenBank/DDBJ whole genome shotgun (WGS) entry which is preliminary data.</text>
</comment>
<dbReference type="Proteomes" id="UP000011134">
    <property type="component" value="Unassembled WGS sequence"/>
</dbReference>
<dbReference type="CDD" id="cd04301">
    <property type="entry name" value="NAT_SF"/>
    <property type="match status" value="1"/>
</dbReference>
<dbReference type="RefSeq" id="WP_007468024.1">
    <property type="nucleotide sequence ID" value="NZ_AMZO01000026.1"/>
</dbReference>
<evidence type="ECO:0000259" key="1">
    <source>
        <dbReference type="PROSITE" id="PS51186"/>
    </source>
</evidence>
<evidence type="ECO:0000313" key="2">
    <source>
        <dbReference type="EMBL" id="ELR64419.1"/>
    </source>
</evidence>